<accession>A0A917QHT3</accession>
<gene>
    <name evidence="4" type="ORF">GCM10011322_40930</name>
</gene>
<evidence type="ECO:0000313" key="4">
    <source>
        <dbReference type="EMBL" id="GGK49735.1"/>
    </source>
</evidence>
<keyword evidence="2" id="KW-0472">Membrane</keyword>
<feature type="region of interest" description="Disordered" evidence="1">
    <location>
        <begin position="18"/>
        <end position="184"/>
    </location>
</feature>
<dbReference type="InterPro" id="IPR036680">
    <property type="entry name" value="SPOR-like_sf"/>
</dbReference>
<feature type="domain" description="SPOR" evidence="3">
    <location>
        <begin position="469"/>
        <end position="553"/>
    </location>
</feature>
<organism evidence="4 5">
    <name type="scientific">Salinarimonas ramus</name>
    <dbReference type="NCBI Taxonomy" id="690164"/>
    <lineage>
        <taxon>Bacteria</taxon>
        <taxon>Pseudomonadati</taxon>
        <taxon>Pseudomonadota</taxon>
        <taxon>Alphaproteobacteria</taxon>
        <taxon>Hyphomicrobiales</taxon>
        <taxon>Salinarimonadaceae</taxon>
        <taxon>Salinarimonas</taxon>
    </lineage>
</organism>
<dbReference type="Proteomes" id="UP000600449">
    <property type="component" value="Unassembled WGS sequence"/>
</dbReference>
<proteinExistence type="predicted"/>
<dbReference type="GO" id="GO:0042834">
    <property type="term" value="F:peptidoglycan binding"/>
    <property type="evidence" value="ECO:0007669"/>
    <property type="project" value="InterPro"/>
</dbReference>
<dbReference type="AlphaFoldDB" id="A0A917QHT3"/>
<dbReference type="EMBL" id="BMMF01000014">
    <property type="protein sequence ID" value="GGK49735.1"/>
    <property type="molecule type" value="Genomic_DNA"/>
</dbReference>
<dbReference type="InterPro" id="IPR007730">
    <property type="entry name" value="SPOR-like_dom"/>
</dbReference>
<feature type="compositionally biased region" description="Basic and acidic residues" evidence="1">
    <location>
        <begin position="101"/>
        <end position="133"/>
    </location>
</feature>
<feature type="region of interest" description="Disordered" evidence="1">
    <location>
        <begin position="351"/>
        <end position="409"/>
    </location>
</feature>
<feature type="compositionally biased region" description="Pro residues" evidence="1">
    <location>
        <begin position="383"/>
        <end position="395"/>
    </location>
</feature>
<comment type="caution">
    <text evidence="4">The sequence shown here is derived from an EMBL/GenBank/DDBJ whole genome shotgun (WGS) entry which is preliminary data.</text>
</comment>
<feature type="transmembrane region" description="Helical" evidence="2">
    <location>
        <begin position="189"/>
        <end position="210"/>
    </location>
</feature>
<name>A0A917QHT3_9HYPH</name>
<reference evidence="4 5" key="1">
    <citation type="journal article" date="2014" name="Int. J. Syst. Evol. Microbiol.">
        <title>Complete genome sequence of Corynebacterium casei LMG S-19264T (=DSM 44701T), isolated from a smear-ripened cheese.</title>
        <authorList>
            <consortium name="US DOE Joint Genome Institute (JGI-PGF)"/>
            <person name="Walter F."/>
            <person name="Albersmeier A."/>
            <person name="Kalinowski J."/>
            <person name="Ruckert C."/>
        </authorList>
    </citation>
    <scope>NUCLEOTIDE SEQUENCE [LARGE SCALE GENOMIC DNA]</scope>
    <source>
        <strain evidence="4 5">CGMCC 1.9161</strain>
    </source>
</reference>
<evidence type="ECO:0000256" key="2">
    <source>
        <dbReference type="SAM" id="Phobius"/>
    </source>
</evidence>
<feature type="compositionally biased region" description="Acidic residues" evidence="1">
    <location>
        <begin position="135"/>
        <end position="151"/>
    </location>
</feature>
<keyword evidence="2" id="KW-1133">Transmembrane helix</keyword>
<dbReference type="RefSeq" id="WP_188915123.1">
    <property type="nucleotide sequence ID" value="NZ_BMMF01000014.1"/>
</dbReference>
<protein>
    <recommendedName>
        <fullName evidence="3">SPOR domain-containing protein</fullName>
    </recommendedName>
</protein>
<sequence length="553" mass="57277">MSDNAKRRLSIDLDEIERQLRQTGGDPRTSVPGQPPAQKADPLAELARIVGQDDPFGALLDEDAARRRAPQQATQARPPVPGRRPEAEDPRAAYAAQGFSVDERDAWSRGEDGHAGAQRDPRDAYAQDDHAQDDYAYDEAYDDRTEWDEPYSADGQAHDDAADWAGGAYGDEAYEDEPPRRRGLGRKSLVTAGALITVAFVGVGTALWFAGSVDQAPGEPPLIAADPEPVRVAPENPGGVEIPNQDTALLDAQDNGETRIVDREEQPVDIAGLAREPAEAPRVVLPAPGAETQAPAAATDDPIAQALGEDGLAGLDAGLDGGLQPPLVSSPAVAALGEPRRVRTVTVRPDGTIIQPTGLSPAAQPATAPAETASAAPAQAPGTPAPLEPLAPLAPVPEIGAGNDLPSMDLPATDLPATELAAVAPEAPAPVPPPAPARDSFPAPAPAQPSGPLQLSALPTVSAPVAQPAAPTGGYAVQLAIRGSEDRARAAFSELQAQYSSIIGDGQPIIRQAVVNGSTIYRVRVGPYSLERANQACDQIKAAAGDCFVASNQ</sequence>
<dbReference type="PROSITE" id="PS51724">
    <property type="entry name" value="SPOR"/>
    <property type="match status" value="1"/>
</dbReference>
<dbReference type="Gene3D" id="3.30.70.1070">
    <property type="entry name" value="Sporulation related repeat"/>
    <property type="match status" value="1"/>
</dbReference>
<dbReference type="SUPFAM" id="SSF110997">
    <property type="entry name" value="Sporulation related repeat"/>
    <property type="match status" value="1"/>
</dbReference>
<keyword evidence="5" id="KW-1185">Reference proteome</keyword>
<evidence type="ECO:0000313" key="5">
    <source>
        <dbReference type="Proteomes" id="UP000600449"/>
    </source>
</evidence>
<feature type="compositionally biased region" description="Pro residues" evidence="1">
    <location>
        <begin position="427"/>
        <end position="436"/>
    </location>
</feature>
<dbReference type="Pfam" id="PF05036">
    <property type="entry name" value="SPOR"/>
    <property type="match status" value="1"/>
</dbReference>
<feature type="region of interest" description="Disordered" evidence="1">
    <location>
        <begin position="426"/>
        <end position="450"/>
    </location>
</feature>
<evidence type="ECO:0000256" key="1">
    <source>
        <dbReference type="SAM" id="MobiDB-lite"/>
    </source>
</evidence>
<feature type="compositionally biased region" description="Low complexity" evidence="1">
    <location>
        <begin position="361"/>
        <end position="382"/>
    </location>
</feature>
<keyword evidence="2" id="KW-0812">Transmembrane</keyword>
<evidence type="ECO:0000259" key="3">
    <source>
        <dbReference type="PROSITE" id="PS51724"/>
    </source>
</evidence>